<feature type="transmembrane region" description="Helical" evidence="10">
    <location>
        <begin position="119"/>
        <end position="143"/>
    </location>
</feature>
<dbReference type="GO" id="GO:0005789">
    <property type="term" value="C:endoplasmic reticulum membrane"/>
    <property type="evidence" value="ECO:0007669"/>
    <property type="project" value="TreeGrafter"/>
</dbReference>
<gene>
    <name evidence="11" type="primary">Elovl1</name>
    <name evidence="11" type="ORF">NPIL_623201</name>
</gene>
<feature type="transmembrane region" description="Helical" evidence="10">
    <location>
        <begin position="246"/>
        <end position="266"/>
    </location>
</feature>
<keyword evidence="9 10" id="KW-0275">Fatty acid biosynthesis</keyword>
<evidence type="ECO:0000313" key="11">
    <source>
        <dbReference type="EMBL" id="GFT56572.1"/>
    </source>
</evidence>
<dbReference type="GO" id="GO:0042761">
    <property type="term" value="P:very long-chain fatty acid biosynthetic process"/>
    <property type="evidence" value="ECO:0007669"/>
    <property type="project" value="TreeGrafter"/>
</dbReference>
<evidence type="ECO:0000256" key="5">
    <source>
        <dbReference type="ARBA" id="ARBA00022832"/>
    </source>
</evidence>
<keyword evidence="2 10" id="KW-0444">Lipid biosynthesis</keyword>
<keyword evidence="6 10" id="KW-1133">Transmembrane helix</keyword>
<evidence type="ECO:0000256" key="6">
    <source>
        <dbReference type="ARBA" id="ARBA00022989"/>
    </source>
</evidence>
<evidence type="ECO:0000256" key="10">
    <source>
        <dbReference type="RuleBase" id="RU361115"/>
    </source>
</evidence>
<comment type="caution">
    <text evidence="11">The sequence shown here is derived from an EMBL/GenBank/DDBJ whole genome shotgun (WGS) entry which is preliminary data.</text>
</comment>
<evidence type="ECO:0000256" key="2">
    <source>
        <dbReference type="ARBA" id="ARBA00022516"/>
    </source>
</evidence>
<protein>
    <recommendedName>
        <fullName evidence="10">Elongation of very long chain fatty acids protein</fullName>
        <ecNumber evidence="10">2.3.1.199</ecNumber>
    </recommendedName>
    <alternativeName>
        <fullName evidence="10">Very-long-chain 3-oxoacyl-CoA synthase</fullName>
    </alternativeName>
</protein>
<accession>A0A8X6PBL0</accession>
<keyword evidence="4 10" id="KW-0812">Transmembrane</keyword>
<evidence type="ECO:0000256" key="7">
    <source>
        <dbReference type="ARBA" id="ARBA00023098"/>
    </source>
</evidence>
<comment type="catalytic activity">
    <reaction evidence="10">
        <text>a very-long-chain acyl-CoA + malonyl-CoA + H(+) = a very-long-chain 3-oxoacyl-CoA + CO2 + CoA</text>
        <dbReference type="Rhea" id="RHEA:32727"/>
        <dbReference type="ChEBI" id="CHEBI:15378"/>
        <dbReference type="ChEBI" id="CHEBI:16526"/>
        <dbReference type="ChEBI" id="CHEBI:57287"/>
        <dbReference type="ChEBI" id="CHEBI:57384"/>
        <dbReference type="ChEBI" id="CHEBI:90725"/>
        <dbReference type="ChEBI" id="CHEBI:90736"/>
        <dbReference type="EC" id="2.3.1.199"/>
    </reaction>
</comment>
<proteinExistence type="inferred from homology"/>
<dbReference type="GO" id="GO:0019367">
    <property type="term" value="P:fatty acid elongation, saturated fatty acid"/>
    <property type="evidence" value="ECO:0007669"/>
    <property type="project" value="TreeGrafter"/>
</dbReference>
<organism evidence="11 12">
    <name type="scientific">Nephila pilipes</name>
    <name type="common">Giant wood spider</name>
    <name type="synonym">Nephila maculata</name>
    <dbReference type="NCBI Taxonomy" id="299642"/>
    <lineage>
        <taxon>Eukaryota</taxon>
        <taxon>Metazoa</taxon>
        <taxon>Ecdysozoa</taxon>
        <taxon>Arthropoda</taxon>
        <taxon>Chelicerata</taxon>
        <taxon>Arachnida</taxon>
        <taxon>Araneae</taxon>
        <taxon>Araneomorphae</taxon>
        <taxon>Entelegynae</taxon>
        <taxon>Araneoidea</taxon>
        <taxon>Nephilidae</taxon>
        <taxon>Nephila</taxon>
    </lineage>
</organism>
<dbReference type="EMBL" id="BMAW01066847">
    <property type="protein sequence ID" value="GFT56572.1"/>
    <property type="molecule type" value="Genomic_DNA"/>
</dbReference>
<dbReference type="InterPro" id="IPR030457">
    <property type="entry name" value="ELO_CS"/>
</dbReference>
<evidence type="ECO:0000256" key="3">
    <source>
        <dbReference type="ARBA" id="ARBA00022679"/>
    </source>
</evidence>
<name>A0A8X6PBL0_NEPPI</name>
<evidence type="ECO:0000256" key="9">
    <source>
        <dbReference type="ARBA" id="ARBA00023160"/>
    </source>
</evidence>
<dbReference type="Pfam" id="PF01151">
    <property type="entry name" value="ELO"/>
    <property type="match status" value="1"/>
</dbReference>
<dbReference type="InterPro" id="IPR002076">
    <property type="entry name" value="ELO_fam"/>
</dbReference>
<reference evidence="11" key="1">
    <citation type="submission" date="2020-08" db="EMBL/GenBank/DDBJ databases">
        <title>Multicomponent nature underlies the extraordinary mechanical properties of spider dragline silk.</title>
        <authorList>
            <person name="Kono N."/>
            <person name="Nakamura H."/>
            <person name="Mori M."/>
            <person name="Yoshida Y."/>
            <person name="Ohtoshi R."/>
            <person name="Malay A.D."/>
            <person name="Moran D.A.P."/>
            <person name="Tomita M."/>
            <person name="Numata K."/>
            <person name="Arakawa K."/>
        </authorList>
    </citation>
    <scope>NUCLEOTIDE SEQUENCE</scope>
</reference>
<evidence type="ECO:0000256" key="8">
    <source>
        <dbReference type="ARBA" id="ARBA00023136"/>
    </source>
</evidence>
<comment type="subcellular location">
    <subcellularLocation>
        <location evidence="1">Membrane</location>
        <topology evidence="1">Multi-pass membrane protein</topology>
    </subcellularLocation>
</comment>
<dbReference type="GO" id="GO:0030148">
    <property type="term" value="P:sphingolipid biosynthetic process"/>
    <property type="evidence" value="ECO:0007669"/>
    <property type="project" value="TreeGrafter"/>
</dbReference>
<dbReference type="GO" id="GO:0034626">
    <property type="term" value="P:fatty acid elongation, polyunsaturated fatty acid"/>
    <property type="evidence" value="ECO:0007669"/>
    <property type="project" value="TreeGrafter"/>
</dbReference>
<evidence type="ECO:0000256" key="1">
    <source>
        <dbReference type="ARBA" id="ARBA00004141"/>
    </source>
</evidence>
<dbReference type="PANTHER" id="PTHR11157">
    <property type="entry name" value="FATTY ACID ACYL TRANSFERASE-RELATED"/>
    <property type="match status" value="1"/>
</dbReference>
<dbReference type="GO" id="GO:0034625">
    <property type="term" value="P:fatty acid elongation, monounsaturated fatty acid"/>
    <property type="evidence" value="ECO:0007669"/>
    <property type="project" value="TreeGrafter"/>
</dbReference>
<sequence length="290" mass="34347">MPTTHPTHMDIFSHSSPCHTLSKRVEKLDPRMMKYPLMSSVKRIAFCSLLYLLFVKIIGPAWMKHRKPYGLRKLMIFYNLFLVAVNTWITYNLLAYGWLNNYSWRCEPIDTSDDPTNLRIVSALWIFGISKLVDYFDTVFFVLRKKDSQINFLHVFHHSTVPVTAWYGVSYGPGGYNSIFPLFNSFVHIWMYLYYGLAAIGPEMQKYLWWKKHLTKLQLLQFCVVFFYFSYLRFFAPESCKTTTFLLWLSLGQAILYFGLFMHFYIKSYKKKPVRDARQNGFVSENSKSM</sequence>
<evidence type="ECO:0000256" key="4">
    <source>
        <dbReference type="ARBA" id="ARBA00022692"/>
    </source>
</evidence>
<evidence type="ECO:0000313" key="12">
    <source>
        <dbReference type="Proteomes" id="UP000887013"/>
    </source>
</evidence>
<feature type="transmembrane region" description="Helical" evidence="10">
    <location>
        <begin position="175"/>
        <end position="197"/>
    </location>
</feature>
<dbReference type="GO" id="GO:0009922">
    <property type="term" value="F:fatty acid elongase activity"/>
    <property type="evidence" value="ECO:0007669"/>
    <property type="project" value="UniProtKB-EC"/>
</dbReference>
<keyword evidence="12" id="KW-1185">Reference proteome</keyword>
<keyword evidence="5 10" id="KW-0276">Fatty acid metabolism</keyword>
<keyword evidence="8 10" id="KW-0472">Membrane</keyword>
<feature type="transmembrane region" description="Helical" evidence="10">
    <location>
        <begin position="217"/>
        <end position="234"/>
    </location>
</feature>
<dbReference type="OrthoDB" id="434092at2759"/>
<feature type="transmembrane region" description="Helical" evidence="10">
    <location>
        <begin position="75"/>
        <end position="99"/>
    </location>
</feature>
<dbReference type="Proteomes" id="UP000887013">
    <property type="component" value="Unassembled WGS sequence"/>
</dbReference>
<comment type="similarity">
    <text evidence="10">Belongs to the ELO family.</text>
</comment>
<dbReference type="EC" id="2.3.1.199" evidence="10"/>
<feature type="transmembrane region" description="Helical" evidence="10">
    <location>
        <begin position="150"/>
        <end position="169"/>
    </location>
</feature>
<dbReference type="AlphaFoldDB" id="A0A8X6PBL0"/>
<keyword evidence="7 10" id="KW-0443">Lipid metabolism</keyword>
<keyword evidence="3 10" id="KW-0808">Transferase</keyword>
<feature type="transmembrane region" description="Helical" evidence="10">
    <location>
        <begin position="43"/>
        <end position="63"/>
    </location>
</feature>
<dbReference type="PROSITE" id="PS01188">
    <property type="entry name" value="ELO"/>
    <property type="match status" value="1"/>
</dbReference>
<dbReference type="PANTHER" id="PTHR11157:SF69">
    <property type="entry name" value="ELONGATION OF VERY LONG CHAIN FATTY ACIDS PROTEIN 7"/>
    <property type="match status" value="1"/>
</dbReference>